<feature type="compositionally biased region" description="Polar residues" evidence="1">
    <location>
        <begin position="111"/>
        <end position="120"/>
    </location>
</feature>
<accession>A0A4Y7SWM0</accession>
<organism evidence="2 3">
    <name type="scientific">Coprinellus micaceus</name>
    <name type="common">Glistening ink-cap mushroom</name>
    <name type="synonym">Coprinus micaceus</name>
    <dbReference type="NCBI Taxonomy" id="71717"/>
    <lineage>
        <taxon>Eukaryota</taxon>
        <taxon>Fungi</taxon>
        <taxon>Dikarya</taxon>
        <taxon>Basidiomycota</taxon>
        <taxon>Agaricomycotina</taxon>
        <taxon>Agaricomycetes</taxon>
        <taxon>Agaricomycetidae</taxon>
        <taxon>Agaricales</taxon>
        <taxon>Agaricineae</taxon>
        <taxon>Psathyrellaceae</taxon>
        <taxon>Coprinellus</taxon>
    </lineage>
</organism>
<feature type="compositionally biased region" description="Pro residues" evidence="1">
    <location>
        <begin position="129"/>
        <end position="138"/>
    </location>
</feature>
<evidence type="ECO:0000313" key="2">
    <source>
        <dbReference type="EMBL" id="TEB26260.1"/>
    </source>
</evidence>
<feature type="compositionally biased region" description="Polar residues" evidence="1">
    <location>
        <begin position="179"/>
        <end position="188"/>
    </location>
</feature>
<keyword evidence="3" id="KW-1185">Reference proteome</keyword>
<reference evidence="2 3" key="1">
    <citation type="journal article" date="2019" name="Nat. Ecol. Evol.">
        <title>Megaphylogeny resolves global patterns of mushroom evolution.</title>
        <authorList>
            <person name="Varga T."/>
            <person name="Krizsan K."/>
            <person name="Foldi C."/>
            <person name="Dima B."/>
            <person name="Sanchez-Garcia M."/>
            <person name="Sanchez-Ramirez S."/>
            <person name="Szollosi G.J."/>
            <person name="Szarkandi J.G."/>
            <person name="Papp V."/>
            <person name="Albert L."/>
            <person name="Andreopoulos W."/>
            <person name="Angelini C."/>
            <person name="Antonin V."/>
            <person name="Barry K.W."/>
            <person name="Bougher N.L."/>
            <person name="Buchanan P."/>
            <person name="Buyck B."/>
            <person name="Bense V."/>
            <person name="Catcheside P."/>
            <person name="Chovatia M."/>
            <person name="Cooper J."/>
            <person name="Damon W."/>
            <person name="Desjardin D."/>
            <person name="Finy P."/>
            <person name="Geml J."/>
            <person name="Haridas S."/>
            <person name="Hughes K."/>
            <person name="Justo A."/>
            <person name="Karasinski D."/>
            <person name="Kautmanova I."/>
            <person name="Kiss B."/>
            <person name="Kocsube S."/>
            <person name="Kotiranta H."/>
            <person name="LaButti K.M."/>
            <person name="Lechner B.E."/>
            <person name="Liimatainen K."/>
            <person name="Lipzen A."/>
            <person name="Lukacs Z."/>
            <person name="Mihaltcheva S."/>
            <person name="Morgado L.N."/>
            <person name="Niskanen T."/>
            <person name="Noordeloos M.E."/>
            <person name="Ohm R.A."/>
            <person name="Ortiz-Santana B."/>
            <person name="Ovrebo C."/>
            <person name="Racz N."/>
            <person name="Riley R."/>
            <person name="Savchenko A."/>
            <person name="Shiryaev A."/>
            <person name="Soop K."/>
            <person name="Spirin V."/>
            <person name="Szebenyi C."/>
            <person name="Tomsovsky M."/>
            <person name="Tulloss R.E."/>
            <person name="Uehling J."/>
            <person name="Grigoriev I.V."/>
            <person name="Vagvolgyi C."/>
            <person name="Papp T."/>
            <person name="Martin F.M."/>
            <person name="Miettinen O."/>
            <person name="Hibbett D.S."/>
            <person name="Nagy L.G."/>
        </authorList>
    </citation>
    <scope>NUCLEOTIDE SEQUENCE [LARGE SCALE GENOMIC DNA]</scope>
    <source>
        <strain evidence="2 3">FP101781</strain>
    </source>
</reference>
<dbReference type="Proteomes" id="UP000298030">
    <property type="component" value="Unassembled WGS sequence"/>
</dbReference>
<proteinExistence type="predicted"/>
<evidence type="ECO:0000256" key="1">
    <source>
        <dbReference type="SAM" id="MobiDB-lite"/>
    </source>
</evidence>
<feature type="compositionally biased region" description="Polar residues" evidence="1">
    <location>
        <begin position="142"/>
        <end position="166"/>
    </location>
</feature>
<feature type="region of interest" description="Disordered" evidence="1">
    <location>
        <begin position="69"/>
        <end position="204"/>
    </location>
</feature>
<comment type="caution">
    <text evidence="2">The sequence shown here is derived from an EMBL/GenBank/DDBJ whole genome shotgun (WGS) entry which is preliminary data.</text>
</comment>
<gene>
    <name evidence="2" type="ORF">FA13DRAFT_1795876</name>
</gene>
<dbReference type="STRING" id="71717.A0A4Y7SWM0"/>
<protein>
    <submittedName>
        <fullName evidence="2">Uncharacterized protein</fullName>
    </submittedName>
</protein>
<feature type="region of interest" description="Disordered" evidence="1">
    <location>
        <begin position="557"/>
        <end position="583"/>
    </location>
</feature>
<sequence>MSGGYLGMDTDTDRMGQGGGYYAESRQQNDSVHGHLYAGHGRDIVNFLNEQELAGYSPAMQPRQVARYTSLTQQQGHPPAMSNGGQARPEGRLNELDLQGLGTRQHPPQTPFTNSHASRTPSERSSGHGPPPGSPYPAPQSQTPAPSFQNAAINSGHRSQSSTAGSQGFRRVGDLDSSPEGSESSQFAFRTPSERRSNSNLGWSAFEGQDDQRLMNRVVDKLLSSYSLQPGSITLLRQYVEFNAKVRGTELDDLCRGAFAMAAQLHLIDLAESQARHTLPAVTKMNEIIEKFTNEMSAKPFSMSSQQLLKIEEDPSKYGLQEAFETLSNKKAFESESGRQISSIICGFKEDNSLVGKKACSLSKFAVIAYKKYVSRTNVRLTQKILVKLCICRRFILELPGETLPSIAAAEASATAEASSSTPPLADGRSAAAKRRKLTASVITAASPLGFTRQGEGLILNEHGNEVDEPEQPYGLSFWETFDWWFGRLQIAMGKKPSAGDKWARCVQIVDLFVNTLIWSPSYISQIIKEDIERYPLEKGFEKNMDLLTPGAAVADGSGGTAVSRTPGPLVATTNPDAGGGWDDVLDKDM</sequence>
<evidence type="ECO:0000313" key="3">
    <source>
        <dbReference type="Proteomes" id="UP000298030"/>
    </source>
</evidence>
<feature type="region of interest" description="Disordered" evidence="1">
    <location>
        <begin position="1"/>
        <end position="27"/>
    </location>
</feature>
<dbReference type="AlphaFoldDB" id="A0A4Y7SWM0"/>
<name>A0A4Y7SWM0_COPMI</name>
<dbReference type="EMBL" id="QPFP01000050">
    <property type="protein sequence ID" value="TEB26260.1"/>
    <property type="molecule type" value="Genomic_DNA"/>
</dbReference>